<dbReference type="PROSITE" id="PS50885">
    <property type="entry name" value="HAMP"/>
    <property type="match status" value="1"/>
</dbReference>
<dbReference type="InterPro" id="IPR002645">
    <property type="entry name" value="STAS_dom"/>
</dbReference>
<feature type="transmembrane region" description="Helical" evidence="1">
    <location>
        <begin position="280"/>
        <end position="302"/>
    </location>
</feature>
<dbReference type="Gene3D" id="6.10.340.10">
    <property type="match status" value="1"/>
</dbReference>
<feature type="domain" description="STAS" evidence="2">
    <location>
        <begin position="402"/>
        <end position="513"/>
    </location>
</feature>
<keyword evidence="1" id="KW-0472">Membrane</keyword>
<gene>
    <name evidence="4" type="ORF">Hgul01_02072</name>
</gene>
<evidence type="ECO:0008006" key="6">
    <source>
        <dbReference type="Google" id="ProtNLM"/>
    </source>
</evidence>
<proteinExistence type="predicted"/>
<dbReference type="Proteomes" id="UP001428290">
    <property type="component" value="Unassembled WGS sequence"/>
</dbReference>
<dbReference type="InterPro" id="IPR003660">
    <property type="entry name" value="HAMP_dom"/>
</dbReference>
<evidence type="ECO:0000256" key="1">
    <source>
        <dbReference type="SAM" id="Phobius"/>
    </source>
</evidence>
<feature type="transmembrane region" description="Helical" evidence="1">
    <location>
        <begin position="12"/>
        <end position="33"/>
    </location>
</feature>
<dbReference type="Pfam" id="PF01740">
    <property type="entry name" value="STAS"/>
    <property type="match status" value="1"/>
</dbReference>
<evidence type="ECO:0000313" key="5">
    <source>
        <dbReference type="Proteomes" id="UP001428290"/>
    </source>
</evidence>
<dbReference type="SUPFAM" id="SSF52091">
    <property type="entry name" value="SpoIIaa-like"/>
    <property type="match status" value="1"/>
</dbReference>
<dbReference type="Gene3D" id="3.30.750.24">
    <property type="entry name" value="STAS domain"/>
    <property type="match status" value="1"/>
</dbReference>
<dbReference type="SUPFAM" id="SSF158472">
    <property type="entry name" value="HAMP domain-like"/>
    <property type="match status" value="1"/>
</dbReference>
<dbReference type="CDD" id="cd06225">
    <property type="entry name" value="HAMP"/>
    <property type="match status" value="1"/>
</dbReference>
<evidence type="ECO:0000259" key="2">
    <source>
        <dbReference type="PROSITE" id="PS50801"/>
    </source>
</evidence>
<sequence>MRARVRRRVTWIITLSALLPLLSVWVLVLFISYRAEEQSAERQQVALTDLAAEDFRRFLFNTTIELQDVAENIARETDPQTITAQQLSTLGLFRSSFAEVAIYSADGQRQAASSRFGDPTLPMSLTGAQLLADLSTRRVSFADPPSFTGTISRKLAPQEIPRFRVATQLLSSNNQALFLVADVSMQRIWTSTTRIETAAEMRVLILTEQGDLISAAKIESLLEHPEMRGIPLLGAEATVATYKSVFGEEVLGVRTSIEPVDWILVVERPLEVIYGNVGRLAVSLLMIIFIATPIVIGVGWYVGRRIAGPIQTLYAGVTRFSENPNNFEPVLLDTRDELASLAGAFNTMASGLNASQKRLANLNEELEAQVVGRTSELHSALAEVQAQNLAQEHLLDTVRRLSMPSIPITKHMVVMPLVGEFSADRANDISTTLLLTIEQERAKIVILDITGVPVVDNIVARAILDAAQAARLLGAQVILAGIRPDMAETLVNLHINLGMIESAATLEQAFKRGMEYLRVNRLS</sequence>
<reference evidence="4 5" key="1">
    <citation type="submission" date="2024-02" db="EMBL/GenBank/DDBJ databases">
        <title>Herpetosiphon gulosus NBRC 112829.</title>
        <authorList>
            <person name="Ichikawa N."/>
            <person name="Katano-Makiyama Y."/>
            <person name="Hidaka K."/>
        </authorList>
    </citation>
    <scope>NUCLEOTIDE SEQUENCE [LARGE SCALE GENOMIC DNA]</scope>
    <source>
        <strain evidence="4 5">NBRC 112829</strain>
    </source>
</reference>
<dbReference type="PANTHER" id="PTHR33745">
    <property type="entry name" value="RSBT ANTAGONIST PROTEIN RSBS-RELATED"/>
    <property type="match status" value="1"/>
</dbReference>
<dbReference type="SMART" id="SM00304">
    <property type="entry name" value="HAMP"/>
    <property type="match status" value="1"/>
</dbReference>
<organism evidence="4 5">
    <name type="scientific">Herpetosiphon gulosus</name>
    <dbReference type="NCBI Taxonomy" id="1973496"/>
    <lineage>
        <taxon>Bacteria</taxon>
        <taxon>Bacillati</taxon>
        <taxon>Chloroflexota</taxon>
        <taxon>Chloroflexia</taxon>
        <taxon>Herpetosiphonales</taxon>
        <taxon>Herpetosiphonaceae</taxon>
        <taxon>Herpetosiphon</taxon>
    </lineage>
</organism>
<dbReference type="Pfam" id="PF00672">
    <property type="entry name" value="HAMP"/>
    <property type="match status" value="1"/>
</dbReference>
<feature type="domain" description="HAMP" evidence="3">
    <location>
        <begin position="304"/>
        <end position="357"/>
    </location>
</feature>
<dbReference type="InterPro" id="IPR051932">
    <property type="entry name" value="Bact_StressResp_Reg"/>
</dbReference>
<dbReference type="EMBL" id="BAABRU010000006">
    <property type="protein sequence ID" value="GAA5528274.1"/>
    <property type="molecule type" value="Genomic_DNA"/>
</dbReference>
<keyword evidence="1" id="KW-1133">Transmembrane helix</keyword>
<keyword evidence="5" id="KW-1185">Reference proteome</keyword>
<dbReference type="RefSeq" id="WP_345721884.1">
    <property type="nucleotide sequence ID" value="NZ_BAABRU010000006.1"/>
</dbReference>
<keyword evidence="1" id="KW-0812">Transmembrane</keyword>
<name>A0ABP9WYX6_9CHLR</name>
<evidence type="ECO:0000259" key="3">
    <source>
        <dbReference type="PROSITE" id="PS50885"/>
    </source>
</evidence>
<dbReference type="InterPro" id="IPR036513">
    <property type="entry name" value="STAS_dom_sf"/>
</dbReference>
<comment type="caution">
    <text evidence="4">The sequence shown here is derived from an EMBL/GenBank/DDBJ whole genome shotgun (WGS) entry which is preliminary data.</text>
</comment>
<dbReference type="PROSITE" id="PS50801">
    <property type="entry name" value="STAS"/>
    <property type="match status" value="1"/>
</dbReference>
<dbReference type="CDD" id="cd07041">
    <property type="entry name" value="STAS_RsbR_RsbS_like"/>
    <property type="match status" value="1"/>
</dbReference>
<accession>A0ABP9WYX6</accession>
<protein>
    <recommendedName>
        <fullName evidence="6">Anti-sigma-factor antagonist</fullName>
    </recommendedName>
</protein>
<dbReference type="PANTHER" id="PTHR33745:SF1">
    <property type="entry name" value="RSBT ANTAGONIST PROTEIN RSBS"/>
    <property type="match status" value="1"/>
</dbReference>
<evidence type="ECO:0000313" key="4">
    <source>
        <dbReference type="EMBL" id="GAA5528274.1"/>
    </source>
</evidence>